<evidence type="ECO:0000313" key="4">
    <source>
        <dbReference type="Proteomes" id="UP000290637"/>
    </source>
</evidence>
<feature type="compositionally biased region" description="Polar residues" evidence="1">
    <location>
        <begin position="52"/>
        <end position="70"/>
    </location>
</feature>
<dbReference type="OrthoDB" id="8757133at2"/>
<name>A0A4V0Z4G6_9BURK</name>
<sequence length="153" mass="15252">MHIHLLAAVAALAFTSVASAQSHSVSNMANPPQTQSDNKAATEATPGRTATAHRNSNKQQDKNAGQTRNAPQAGKAESSKTSSSGASSSGTSSGSAMTGERVGAGSSATATTGIGAGNGDRGAEGAMEIKPSDAYVNPVERRALDEAPKSGKK</sequence>
<feature type="signal peptide" evidence="2">
    <location>
        <begin position="1"/>
        <end position="20"/>
    </location>
</feature>
<protein>
    <recommendedName>
        <fullName evidence="5">Serine/threonine protein kinase</fullName>
    </recommendedName>
</protein>
<accession>A0A4V0Z4G6</accession>
<feature type="compositionally biased region" description="Polar residues" evidence="1">
    <location>
        <begin position="25"/>
        <end position="39"/>
    </location>
</feature>
<feature type="compositionally biased region" description="Basic and acidic residues" evidence="1">
    <location>
        <begin position="139"/>
        <end position="153"/>
    </location>
</feature>
<feature type="chain" id="PRO_5020507871" description="Serine/threonine protein kinase" evidence="2">
    <location>
        <begin position="21"/>
        <end position="153"/>
    </location>
</feature>
<dbReference type="KEGG" id="plue:EWM63_31105"/>
<keyword evidence="4" id="KW-1185">Reference proteome</keyword>
<feature type="region of interest" description="Disordered" evidence="1">
    <location>
        <begin position="25"/>
        <end position="153"/>
    </location>
</feature>
<feature type="compositionally biased region" description="Low complexity" evidence="1">
    <location>
        <begin position="103"/>
        <end position="113"/>
    </location>
</feature>
<dbReference type="EMBL" id="CP035913">
    <property type="protein sequence ID" value="QBE66873.1"/>
    <property type="molecule type" value="Genomic_DNA"/>
</dbReference>
<evidence type="ECO:0000313" key="3">
    <source>
        <dbReference type="EMBL" id="QBE66873.1"/>
    </source>
</evidence>
<gene>
    <name evidence="3" type="ORF">EWM63_31105</name>
</gene>
<keyword evidence="2" id="KW-0732">Signal</keyword>
<evidence type="ECO:0000256" key="1">
    <source>
        <dbReference type="SAM" id="MobiDB-lite"/>
    </source>
</evidence>
<organism evidence="3 4">
    <name type="scientific">Pseudoduganella lutea</name>
    <dbReference type="NCBI Taxonomy" id="321985"/>
    <lineage>
        <taxon>Bacteria</taxon>
        <taxon>Pseudomonadati</taxon>
        <taxon>Pseudomonadota</taxon>
        <taxon>Betaproteobacteria</taxon>
        <taxon>Burkholderiales</taxon>
        <taxon>Oxalobacteraceae</taxon>
        <taxon>Telluria group</taxon>
        <taxon>Pseudoduganella</taxon>
    </lineage>
</organism>
<proteinExistence type="predicted"/>
<evidence type="ECO:0000256" key="2">
    <source>
        <dbReference type="SAM" id="SignalP"/>
    </source>
</evidence>
<feature type="compositionally biased region" description="Low complexity" evidence="1">
    <location>
        <begin position="73"/>
        <end position="96"/>
    </location>
</feature>
<evidence type="ECO:0008006" key="5">
    <source>
        <dbReference type="Google" id="ProtNLM"/>
    </source>
</evidence>
<reference evidence="3 4" key="1">
    <citation type="submission" date="2019-02" db="EMBL/GenBank/DDBJ databases">
        <title>Draft Genome Sequences of Six Type Strains of the Genus Massilia.</title>
        <authorList>
            <person name="Miess H."/>
            <person name="Frediansyhah A."/>
            <person name="Gross H."/>
        </authorList>
    </citation>
    <scope>NUCLEOTIDE SEQUENCE [LARGE SCALE GENOMIC DNA]</scope>
    <source>
        <strain evidence="3 4">DSM 17473</strain>
    </source>
</reference>
<dbReference type="RefSeq" id="WP_130189980.1">
    <property type="nucleotide sequence ID" value="NZ_CP035913.1"/>
</dbReference>
<dbReference type="AlphaFoldDB" id="A0A4V0Z4G6"/>
<dbReference type="Proteomes" id="UP000290637">
    <property type="component" value="Chromosome"/>
</dbReference>